<keyword evidence="4" id="KW-0472">Membrane</keyword>
<sequence>MSENMRKYIVIVSLCLSVFLMSCDNYLDLVPKGESVLNTTDDYLGLVESMTSEFPTDDFWYFSGDATWPYKNEIENYKYPLRSIAFLWDETEGLRQQHTVTSELYSKCYSRIANYNIVVENVNDAEGPLADKKLAMAQAKAMRAYNYFMLVNTFAKPYVKETAVTDNGIIIHKKFDLENESKQYSVQEVYDFIMEDLNAAIPDLPEKPLNEFRPSLAFGWALKAKVHLYKGELDSALNAGLEVLKSTYHKLWDMRPMYYDVVAELPFMDFMSTGWDSYAIHPKADPENLLYQFCNNDNGEPFPFWIRKETLDLFDKQNDLRYKTCISYSTPNRPTGESGARMFGSIQVKWNCGGMRLSEVYLIVAECYARLNDPVNAMKYLNEMYKYRVKNGTPELTAADADEALKQVRNERKRELMFTYNGFFDMRRFSVQLNETFTRTYINEAGETKELTLKPGSPLYVWPFPQNAMETSNLIQNTK</sequence>
<dbReference type="InterPro" id="IPR011990">
    <property type="entry name" value="TPR-like_helical_dom_sf"/>
</dbReference>
<comment type="caution">
    <text evidence="8">The sequence shown here is derived from an EMBL/GenBank/DDBJ whole genome shotgun (WGS) entry which is preliminary data.</text>
</comment>
<dbReference type="STRING" id="1121130.GCA_000519105_03588"/>
<dbReference type="InterPro" id="IPR012944">
    <property type="entry name" value="SusD_RagB_dom"/>
</dbReference>
<evidence type="ECO:0000313" key="9">
    <source>
        <dbReference type="Proteomes" id="UP000283589"/>
    </source>
</evidence>
<evidence type="ECO:0000256" key="3">
    <source>
        <dbReference type="ARBA" id="ARBA00022729"/>
    </source>
</evidence>
<evidence type="ECO:0000256" key="5">
    <source>
        <dbReference type="ARBA" id="ARBA00023237"/>
    </source>
</evidence>
<feature type="domain" description="RagB/SusD" evidence="6">
    <location>
        <begin position="355"/>
        <end position="477"/>
    </location>
</feature>
<evidence type="ECO:0000259" key="6">
    <source>
        <dbReference type="Pfam" id="PF07980"/>
    </source>
</evidence>
<name>A0A412X0J2_9BACT</name>
<dbReference type="Pfam" id="PF07980">
    <property type="entry name" value="SusD_RagB"/>
    <property type="match status" value="1"/>
</dbReference>
<dbReference type="PROSITE" id="PS51257">
    <property type="entry name" value="PROKAR_LIPOPROTEIN"/>
    <property type="match status" value="1"/>
</dbReference>
<dbReference type="AlphaFoldDB" id="A0A412X0J2"/>
<keyword evidence="5" id="KW-0998">Cell outer membrane</keyword>
<dbReference type="Gene3D" id="1.25.40.390">
    <property type="match status" value="1"/>
</dbReference>
<organism evidence="8 9">
    <name type="scientific">Butyricimonas virosa</name>
    <dbReference type="NCBI Taxonomy" id="544645"/>
    <lineage>
        <taxon>Bacteria</taxon>
        <taxon>Pseudomonadati</taxon>
        <taxon>Bacteroidota</taxon>
        <taxon>Bacteroidia</taxon>
        <taxon>Bacteroidales</taxon>
        <taxon>Odoribacteraceae</taxon>
        <taxon>Butyricimonas</taxon>
    </lineage>
</organism>
<evidence type="ECO:0000259" key="7">
    <source>
        <dbReference type="Pfam" id="PF14322"/>
    </source>
</evidence>
<gene>
    <name evidence="8" type="ORF">DWW18_09385</name>
</gene>
<dbReference type="EMBL" id="QRZA01000010">
    <property type="protein sequence ID" value="RGV33852.1"/>
    <property type="molecule type" value="Genomic_DNA"/>
</dbReference>
<feature type="domain" description="SusD-like N-terminal" evidence="7">
    <location>
        <begin position="91"/>
        <end position="227"/>
    </location>
</feature>
<evidence type="ECO:0000256" key="2">
    <source>
        <dbReference type="ARBA" id="ARBA00006275"/>
    </source>
</evidence>
<keyword evidence="3" id="KW-0732">Signal</keyword>
<dbReference type="InterPro" id="IPR033985">
    <property type="entry name" value="SusD-like_N"/>
</dbReference>
<protein>
    <submittedName>
        <fullName evidence="8">RagB/SusD family nutrient uptake outer membrane protein</fullName>
    </submittedName>
</protein>
<reference evidence="8 9" key="1">
    <citation type="submission" date="2018-08" db="EMBL/GenBank/DDBJ databases">
        <title>A genome reference for cultivated species of the human gut microbiota.</title>
        <authorList>
            <person name="Zou Y."/>
            <person name="Xue W."/>
            <person name="Luo G."/>
        </authorList>
    </citation>
    <scope>NUCLEOTIDE SEQUENCE [LARGE SCALE GENOMIC DNA]</scope>
    <source>
        <strain evidence="8 9">AF14-49</strain>
    </source>
</reference>
<dbReference type="GO" id="GO:0009279">
    <property type="term" value="C:cell outer membrane"/>
    <property type="evidence" value="ECO:0007669"/>
    <property type="project" value="UniProtKB-SubCell"/>
</dbReference>
<dbReference type="SUPFAM" id="SSF48452">
    <property type="entry name" value="TPR-like"/>
    <property type="match status" value="1"/>
</dbReference>
<evidence type="ECO:0000256" key="1">
    <source>
        <dbReference type="ARBA" id="ARBA00004442"/>
    </source>
</evidence>
<accession>A0A412X0J2</accession>
<comment type="subcellular location">
    <subcellularLocation>
        <location evidence="1">Cell outer membrane</location>
    </subcellularLocation>
</comment>
<comment type="similarity">
    <text evidence="2">Belongs to the SusD family.</text>
</comment>
<evidence type="ECO:0000256" key="4">
    <source>
        <dbReference type="ARBA" id="ARBA00023136"/>
    </source>
</evidence>
<dbReference type="Pfam" id="PF14322">
    <property type="entry name" value="SusD-like_3"/>
    <property type="match status" value="1"/>
</dbReference>
<proteinExistence type="inferred from homology"/>
<dbReference type="Proteomes" id="UP000283589">
    <property type="component" value="Unassembled WGS sequence"/>
</dbReference>
<evidence type="ECO:0000313" key="8">
    <source>
        <dbReference type="EMBL" id="RGV33852.1"/>
    </source>
</evidence>